<dbReference type="InterPro" id="IPR045864">
    <property type="entry name" value="aa-tRNA-synth_II/BPL/LPL"/>
</dbReference>
<dbReference type="PANTHER" id="PTHR12835:SF5">
    <property type="entry name" value="BIOTIN--PROTEIN LIGASE"/>
    <property type="match status" value="1"/>
</dbReference>
<proteinExistence type="predicted"/>
<reference evidence="3 4" key="1">
    <citation type="submission" date="2013-09" db="EMBL/GenBank/DDBJ databases">
        <authorList>
            <person name="Zeng Z."/>
            <person name="Chen C."/>
        </authorList>
    </citation>
    <scope>NUCLEOTIDE SEQUENCE [LARGE SCALE GENOMIC DNA]</scope>
    <source>
        <strain evidence="3 4">GH29-5</strain>
    </source>
</reference>
<feature type="domain" description="BPL/LPL catalytic" evidence="2">
    <location>
        <begin position="1"/>
        <end position="177"/>
    </location>
</feature>
<gene>
    <name evidence="3" type="ORF">Q764_10050</name>
</gene>
<dbReference type="Proteomes" id="UP000030121">
    <property type="component" value="Unassembled WGS sequence"/>
</dbReference>
<dbReference type="GO" id="GO:0004077">
    <property type="term" value="F:biotin--[biotin carboxyl-carrier protein] ligase activity"/>
    <property type="evidence" value="ECO:0007669"/>
    <property type="project" value="InterPro"/>
</dbReference>
<evidence type="ECO:0000313" key="3">
    <source>
        <dbReference type="EMBL" id="KGO88944.1"/>
    </source>
</evidence>
<evidence type="ECO:0000259" key="2">
    <source>
        <dbReference type="PROSITE" id="PS51733"/>
    </source>
</evidence>
<dbReference type="InterPro" id="IPR004408">
    <property type="entry name" value="Biotin_CoA_COase_ligase"/>
</dbReference>
<dbReference type="GO" id="GO:0005737">
    <property type="term" value="C:cytoplasm"/>
    <property type="evidence" value="ECO:0007669"/>
    <property type="project" value="TreeGrafter"/>
</dbReference>
<name>A0A0A2M9J5_9FLAO</name>
<dbReference type="RefSeq" id="WP_026980651.1">
    <property type="nucleotide sequence ID" value="NZ_AUCZ01000011.1"/>
</dbReference>
<dbReference type="OrthoDB" id="9807064at2"/>
<dbReference type="NCBIfam" id="TIGR00121">
    <property type="entry name" value="birA_ligase"/>
    <property type="match status" value="1"/>
</dbReference>
<dbReference type="AlphaFoldDB" id="A0A0A2M9J5"/>
<protein>
    <recommendedName>
        <fullName evidence="2">BPL/LPL catalytic domain-containing protein</fullName>
    </recommendedName>
</protein>
<dbReference type="SUPFAM" id="SSF55681">
    <property type="entry name" value="Class II aaRS and biotin synthetases"/>
    <property type="match status" value="1"/>
</dbReference>
<dbReference type="eggNOG" id="COG0340">
    <property type="taxonomic scope" value="Bacteria"/>
</dbReference>
<keyword evidence="4" id="KW-1185">Reference proteome</keyword>
<evidence type="ECO:0000313" key="4">
    <source>
        <dbReference type="Proteomes" id="UP000030121"/>
    </source>
</evidence>
<dbReference type="PROSITE" id="PS51733">
    <property type="entry name" value="BPL_LPL_CATALYTIC"/>
    <property type="match status" value="1"/>
</dbReference>
<organism evidence="3 4">
    <name type="scientific">Flavobacterium suncheonense GH29-5 = DSM 17707</name>
    <dbReference type="NCBI Taxonomy" id="1121899"/>
    <lineage>
        <taxon>Bacteria</taxon>
        <taxon>Pseudomonadati</taxon>
        <taxon>Bacteroidota</taxon>
        <taxon>Flavobacteriia</taxon>
        <taxon>Flavobacteriales</taxon>
        <taxon>Flavobacteriaceae</taxon>
        <taxon>Flavobacterium</taxon>
    </lineage>
</organism>
<dbReference type="EMBL" id="JRLW01000013">
    <property type="protein sequence ID" value="KGO88944.1"/>
    <property type="molecule type" value="Genomic_DNA"/>
</dbReference>
<dbReference type="STRING" id="1121899.GCA_000430025_02232"/>
<evidence type="ECO:0000256" key="1">
    <source>
        <dbReference type="ARBA" id="ARBA00022598"/>
    </source>
</evidence>
<dbReference type="Gene3D" id="3.30.930.10">
    <property type="entry name" value="Bira Bifunctional Protein, Domain 2"/>
    <property type="match status" value="1"/>
</dbReference>
<dbReference type="PANTHER" id="PTHR12835">
    <property type="entry name" value="BIOTIN PROTEIN LIGASE"/>
    <property type="match status" value="1"/>
</dbReference>
<keyword evidence="1" id="KW-0436">Ligase</keyword>
<comment type="caution">
    <text evidence="3">The sequence shown here is derived from an EMBL/GenBank/DDBJ whole genome shotgun (WGS) entry which is preliminary data.</text>
</comment>
<sequence>MNIIKLDAIPSTNDFLKEKLSRQYLENFTVVVAENQTGGKGQMGSIWEVQSGKNLTFSVLVRDLLLDIQSVFHLNVAVAVSIAEALKLFSIPDLAIKWPNDILAENRKIGGILIENILKSDGEIFSIVGIGLNVNQVEFTDLPKAGSLFSITGKVFDKEAVLTSVLEKLKLNLALLQSGNHEQFWKIYDAMLFRKGVPVSFEDTSGLRFMGIIQGVNCNGKLEVLLENDLITEYGIKEVILLY</sequence>
<dbReference type="Pfam" id="PF03099">
    <property type="entry name" value="BPL_LplA_LipB"/>
    <property type="match status" value="1"/>
</dbReference>
<dbReference type="InterPro" id="IPR004143">
    <property type="entry name" value="BPL_LPL_catalytic"/>
</dbReference>
<accession>A0A0A2M9J5</accession>
<dbReference type="CDD" id="cd16442">
    <property type="entry name" value="BPL"/>
    <property type="match status" value="1"/>
</dbReference>